<feature type="domain" description="C2H2-type" evidence="3">
    <location>
        <begin position="13"/>
        <end position="31"/>
    </location>
</feature>
<dbReference type="Proteomes" id="UP000800036">
    <property type="component" value="Unassembled WGS sequence"/>
</dbReference>
<dbReference type="OrthoDB" id="5423818at2759"/>
<reference evidence="4" key="1">
    <citation type="journal article" date="2020" name="Stud. Mycol.">
        <title>101 Dothideomycetes genomes: a test case for predicting lifestyles and emergence of pathogens.</title>
        <authorList>
            <person name="Haridas S."/>
            <person name="Albert R."/>
            <person name="Binder M."/>
            <person name="Bloem J."/>
            <person name="Labutti K."/>
            <person name="Salamov A."/>
            <person name="Andreopoulos B."/>
            <person name="Baker S."/>
            <person name="Barry K."/>
            <person name="Bills G."/>
            <person name="Bluhm B."/>
            <person name="Cannon C."/>
            <person name="Castanera R."/>
            <person name="Culley D."/>
            <person name="Daum C."/>
            <person name="Ezra D."/>
            <person name="Gonzalez J."/>
            <person name="Henrissat B."/>
            <person name="Kuo A."/>
            <person name="Liang C."/>
            <person name="Lipzen A."/>
            <person name="Lutzoni F."/>
            <person name="Magnuson J."/>
            <person name="Mondo S."/>
            <person name="Nolan M."/>
            <person name="Ohm R."/>
            <person name="Pangilinan J."/>
            <person name="Park H.-J."/>
            <person name="Ramirez L."/>
            <person name="Alfaro M."/>
            <person name="Sun H."/>
            <person name="Tritt A."/>
            <person name="Yoshinaga Y."/>
            <person name="Zwiers L.-H."/>
            <person name="Turgeon B."/>
            <person name="Goodwin S."/>
            <person name="Spatafora J."/>
            <person name="Crous P."/>
            <person name="Grigoriev I."/>
        </authorList>
    </citation>
    <scope>NUCLEOTIDE SEQUENCE</scope>
    <source>
        <strain evidence="4">CBS 107.79</strain>
    </source>
</reference>
<dbReference type="SUPFAM" id="SSF57701">
    <property type="entry name" value="Zn2/Cys6 DNA-binding domain"/>
    <property type="match status" value="1"/>
</dbReference>
<organism evidence="4 5">
    <name type="scientific">Bimuria novae-zelandiae CBS 107.79</name>
    <dbReference type="NCBI Taxonomy" id="1447943"/>
    <lineage>
        <taxon>Eukaryota</taxon>
        <taxon>Fungi</taxon>
        <taxon>Dikarya</taxon>
        <taxon>Ascomycota</taxon>
        <taxon>Pezizomycotina</taxon>
        <taxon>Dothideomycetes</taxon>
        <taxon>Pleosporomycetidae</taxon>
        <taxon>Pleosporales</taxon>
        <taxon>Massarineae</taxon>
        <taxon>Didymosphaeriaceae</taxon>
        <taxon>Bimuria</taxon>
    </lineage>
</organism>
<dbReference type="GO" id="GO:0000981">
    <property type="term" value="F:DNA-binding transcription factor activity, RNA polymerase II-specific"/>
    <property type="evidence" value="ECO:0007669"/>
    <property type="project" value="InterPro"/>
</dbReference>
<name>A0A6A5V4I6_9PLEO</name>
<keyword evidence="2" id="KW-0479">Metal-binding</keyword>
<evidence type="ECO:0000259" key="3">
    <source>
        <dbReference type="PROSITE" id="PS50157"/>
    </source>
</evidence>
<dbReference type="InterPro" id="IPR036864">
    <property type="entry name" value="Zn2-C6_fun-type_DNA-bd_sf"/>
</dbReference>
<evidence type="ECO:0000313" key="5">
    <source>
        <dbReference type="Proteomes" id="UP000800036"/>
    </source>
</evidence>
<evidence type="ECO:0000256" key="2">
    <source>
        <dbReference type="PROSITE-ProRule" id="PRU00042"/>
    </source>
</evidence>
<evidence type="ECO:0000313" key="4">
    <source>
        <dbReference type="EMBL" id="KAF1971540.1"/>
    </source>
</evidence>
<dbReference type="PROSITE" id="PS50157">
    <property type="entry name" value="ZINC_FINGER_C2H2_2"/>
    <property type="match status" value="1"/>
</dbReference>
<sequence>MEHFEITNFPLVLRCSLCNKPFDKQSTLKRHGYYCRSRRLGSTARPRSCIACAKGKARCDNRRPECSRCM</sequence>
<dbReference type="GO" id="GO:0008270">
    <property type="term" value="F:zinc ion binding"/>
    <property type="evidence" value="ECO:0007669"/>
    <property type="project" value="UniProtKB-KW"/>
</dbReference>
<keyword evidence="1" id="KW-0539">Nucleus</keyword>
<evidence type="ECO:0000256" key="1">
    <source>
        <dbReference type="ARBA" id="ARBA00023242"/>
    </source>
</evidence>
<protein>
    <recommendedName>
        <fullName evidence="3">C2H2-type domain-containing protein</fullName>
    </recommendedName>
</protein>
<dbReference type="InterPro" id="IPR001138">
    <property type="entry name" value="Zn2Cys6_DnaBD"/>
</dbReference>
<keyword evidence="5" id="KW-1185">Reference proteome</keyword>
<dbReference type="AlphaFoldDB" id="A0A6A5V4I6"/>
<accession>A0A6A5V4I6</accession>
<keyword evidence="2" id="KW-0863">Zinc-finger</keyword>
<dbReference type="InterPro" id="IPR013087">
    <property type="entry name" value="Znf_C2H2_type"/>
</dbReference>
<keyword evidence="2" id="KW-0862">Zinc</keyword>
<dbReference type="EMBL" id="ML976692">
    <property type="protein sequence ID" value="KAF1971540.1"/>
    <property type="molecule type" value="Genomic_DNA"/>
</dbReference>
<gene>
    <name evidence="4" type="ORF">BU23DRAFT_175502</name>
</gene>
<dbReference type="Pfam" id="PF00172">
    <property type="entry name" value="Zn_clus"/>
    <property type="match status" value="1"/>
</dbReference>
<proteinExistence type="predicted"/>